<evidence type="ECO:0000313" key="3">
    <source>
        <dbReference type="EMBL" id="RGX10657.1"/>
    </source>
</evidence>
<gene>
    <name evidence="3" type="ORF">DWV35_09460</name>
    <name evidence="2" type="ORF">F3D66_14650</name>
</gene>
<dbReference type="EMBL" id="VWKB01000019">
    <property type="protein sequence ID" value="KAA4096539.1"/>
    <property type="molecule type" value="Genomic_DNA"/>
</dbReference>
<dbReference type="Proteomes" id="UP000286031">
    <property type="component" value="Unassembled WGS sequence"/>
</dbReference>
<reference evidence="2 5" key="2">
    <citation type="journal article" date="2019" name="Nat. Med.">
        <title>A library of human gut bacterial isolates paired with longitudinal multiomics data enables mechanistic microbiome research.</title>
        <authorList>
            <person name="Poyet M."/>
            <person name="Groussin M."/>
            <person name="Gibbons S.M."/>
            <person name="Avila-Pacheco J."/>
            <person name="Jiang X."/>
            <person name="Kearney S.M."/>
            <person name="Perrotta A.R."/>
            <person name="Berdy B."/>
            <person name="Zhao S."/>
            <person name="Lieberman T.D."/>
            <person name="Swanson P.K."/>
            <person name="Smith M."/>
            <person name="Roesemann S."/>
            <person name="Alexander J.E."/>
            <person name="Rich S.A."/>
            <person name="Livny J."/>
            <person name="Vlamakis H."/>
            <person name="Clish C."/>
            <person name="Bullock K."/>
            <person name="Deik A."/>
            <person name="Scott J."/>
            <person name="Pierce K.A."/>
            <person name="Xavier R.J."/>
            <person name="Alm E.J."/>
        </authorList>
    </citation>
    <scope>NUCLEOTIDE SEQUENCE [LARGE SCALE GENOMIC DNA]</scope>
    <source>
        <strain evidence="2 5">BIOML-A134</strain>
    </source>
</reference>
<dbReference type="RefSeq" id="WP_117514527.1">
    <property type="nucleotide sequence ID" value="NZ_JAQCPI010000008.1"/>
</dbReference>
<dbReference type="Gene3D" id="3.30.1390.10">
    <property type="match status" value="1"/>
</dbReference>
<sequence>MFSSCSNEENVIDSDENSVEFIDQSKQFDNEDRSTYNIILVGLQNPDYKTRVMLEIKKLFMYDLKTAKYLVEQAPSFLGKTTTEASSWYVSRLVDAGAKVRLE</sequence>
<dbReference type="AlphaFoldDB" id="A0A413ESV7"/>
<evidence type="ECO:0000313" key="4">
    <source>
        <dbReference type="Proteomes" id="UP000286031"/>
    </source>
</evidence>
<dbReference type="SUPFAM" id="SSF54736">
    <property type="entry name" value="ClpS-like"/>
    <property type="match status" value="1"/>
</dbReference>
<evidence type="ECO:0000313" key="2">
    <source>
        <dbReference type="EMBL" id="KAA4096539.1"/>
    </source>
</evidence>
<dbReference type="Proteomes" id="UP000473905">
    <property type="component" value="Unassembled WGS sequence"/>
</dbReference>
<keyword evidence="5" id="KW-1185">Reference proteome</keyword>
<evidence type="ECO:0000259" key="1">
    <source>
        <dbReference type="Pfam" id="PF00542"/>
    </source>
</evidence>
<dbReference type="GO" id="GO:0003735">
    <property type="term" value="F:structural constituent of ribosome"/>
    <property type="evidence" value="ECO:0007669"/>
    <property type="project" value="InterPro"/>
</dbReference>
<dbReference type="InterPro" id="IPR013823">
    <property type="entry name" value="Ribosomal_bL12_C"/>
</dbReference>
<dbReference type="InterPro" id="IPR014719">
    <property type="entry name" value="Ribosomal_bL12_C/ClpS-like"/>
</dbReference>
<proteinExistence type="predicted"/>
<protein>
    <recommendedName>
        <fullName evidence="1">Large ribosomal subunit protein bL12 C-terminal domain-containing protein</fullName>
    </recommendedName>
</protein>
<reference evidence="3 4" key="1">
    <citation type="submission" date="2018-08" db="EMBL/GenBank/DDBJ databases">
        <title>A genome reference for cultivated species of the human gut microbiota.</title>
        <authorList>
            <person name="Zou Y."/>
            <person name="Xue W."/>
            <person name="Luo G."/>
        </authorList>
    </citation>
    <scope>NUCLEOTIDE SEQUENCE [LARGE SCALE GENOMIC DNA]</scope>
    <source>
        <strain evidence="3 4">AF04-46</strain>
    </source>
</reference>
<evidence type="ECO:0000313" key="5">
    <source>
        <dbReference type="Proteomes" id="UP000473905"/>
    </source>
</evidence>
<dbReference type="Pfam" id="PF00542">
    <property type="entry name" value="Ribosomal_L12"/>
    <property type="match status" value="1"/>
</dbReference>
<dbReference type="GO" id="GO:0006412">
    <property type="term" value="P:translation"/>
    <property type="evidence" value="ECO:0007669"/>
    <property type="project" value="InterPro"/>
</dbReference>
<name>A0A413ESV7_BACOV</name>
<accession>A0A413ESV7</accession>
<dbReference type="EMBL" id="QSBI01000009">
    <property type="protein sequence ID" value="RGX10657.1"/>
    <property type="molecule type" value="Genomic_DNA"/>
</dbReference>
<comment type="caution">
    <text evidence="3">The sequence shown here is derived from an EMBL/GenBank/DDBJ whole genome shotgun (WGS) entry which is preliminary data.</text>
</comment>
<organism evidence="3 4">
    <name type="scientific">Bacteroides ovatus</name>
    <dbReference type="NCBI Taxonomy" id="28116"/>
    <lineage>
        <taxon>Bacteria</taxon>
        <taxon>Pseudomonadati</taxon>
        <taxon>Bacteroidota</taxon>
        <taxon>Bacteroidia</taxon>
        <taxon>Bacteroidales</taxon>
        <taxon>Bacteroidaceae</taxon>
        <taxon>Bacteroides</taxon>
    </lineage>
</organism>
<feature type="domain" description="Large ribosomal subunit protein bL12 C-terminal" evidence="1">
    <location>
        <begin position="38"/>
        <end position="102"/>
    </location>
</feature>